<keyword evidence="2" id="KW-0238">DNA-binding</keyword>
<dbReference type="SUPFAM" id="SSF51206">
    <property type="entry name" value="cAMP-binding domain-like"/>
    <property type="match status" value="1"/>
</dbReference>
<dbReference type="GO" id="GO:0005829">
    <property type="term" value="C:cytosol"/>
    <property type="evidence" value="ECO:0007669"/>
    <property type="project" value="TreeGrafter"/>
</dbReference>
<dbReference type="Gene3D" id="2.60.120.10">
    <property type="entry name" value="Jelly Rolls"/>
    <property type="match status" value="1"/>
</dbReference>
<dbReference type="InterPro" id="IPR036390">
    <property type="entry name" value="WH_DNA-bd_sf"/>
</dbReference>
<dbReference type="Pfam" id="PF00027">
    <property type="entry name" value="cNMP_binding"/>
    <property type="match status" value="1"/>
</dbReference>
<dbReference type="GO" id="GO:0003677">
    <property type="term" value="F:DNA binding"/>
    <property type="evidence" value="ECO:0007669"/>
    <property type="project" value="UniProtKB-KW"/>
</dbReference>
<dbReference type="InterPro" id="IPR050397">
    <property type="entry name" value="Env_Response_Regulators"/>
</dbReference>
<keyword evidence="3" id="KW-0804">Transcription</keyword>
<dbReference type="InterPro" id="IPR000595">
    <property type="entry name" value="cNMP-bd_dom"/>
</dbReference>
<dbReference type="Pfam" id="PF13545">
    <property type="entry name" value="HTH_Crp_2"/>
    <property type="match status" value="1"/>
</dbReference>
<keyword evidence="6" id="KW-1185">Reference proteome</keyword>
<feature type="domain" description="HTH crp-type" evidence="4">
    <location>
        <begin position="151"/>
        <end position="217"/>
    </location>
</feature>
<protein>
    <recommendedName>
        <fullName evidence="4">HTH crp-type domain-containing protein</fullName>
    </recommendedName>
</protein>
<dbReference type="AlphaFoldDB" id="B1WU92"/>
<dbReference type="PANTHER" id="PTHR24567">
    <property type="entry name" value="CRP FAMILY TRANSCRIPTIONAL REGULATORY PROTEIN"/>
    <property type="match status" value="1"/>
</dbReference>
<dbReference type="InterPro" id="IPR014710">
    <property type="entry name" value="RmlC-like_jellyroll"/>
</dbReference>
<dbReference type="GO" id="GO:0003700">
    <property type="term" value="F:DNA-binding transcription factor activity"/>
    <property type="evidence" value="ECO:0007669"/>
    <property type="project" value="TreeGrafter"/>
</dbReference>
<accession>B1WU92</accession>
<evidence type="ECO:0000256" key="1">
    <source>
        <dbReference type="ARBA" id="ARBA00023015"/>
    </source>
</evidence>
<dbReference type="EMBL" id="CP000806">
    <property type="protein sequence ID" value="ACB52154.1"/>
    <property type="molecule type" value="Genomic_DNA"/>
</dbReference>
<dbReference type="InterPro" id="IPR012318">
    <property type="entry name" value="HTH_CRP"/>
</dbReference>
<evidence type="ECO:0000313" key="6">
    <source>
        <dbReference type="Proteomes" id="UP000001203"/>
    </source>
</evidence>
<dbReference type="PANTHER" id="PTHR24567:SF74">
    <property type="entry name" value="HTH-TYPE TRANSCRIPTIONAL REGULATOR ARCR"/>
    <property type="match status" value="1"/>
</dbReference>
<evidence type="ECO:0000256" key="3">
    <source>
        <dbReference type="ARBA" id="ARBA00023163"/>
    </source>
</evidence>
<dbReference type="InterPro" id="IPR018490">
    <property type="entry name" value="cNMP-bd_dom_sf"/>
</dbReference>
<dbReference type="SUPFAM" id="SSF46785">
    <property type="entry name" value="Winged helix' DNA-binding domain"/>
    <property type="match status" value="1"/>
</dbReference>
<evidence type="ECO:0000256" key="2">
    <source>
        <dbReference type="ARBA" id="ARBA00023125"/>
    </source>
</evidence>
<dbReference type="SMART" id="SM00100">
    <property type="entry name" value="cNMP"/>
    <property type="match status" value="1"/>
</dbReference>
<sequence length="243" mass="26920">MEKLLSVSPQNSVENRLLGALPSLEYERLAPHLISVDLSAGTIIYEPVQEIEFAYFPCSAMISIVSIMENGATTEIGLIGKEGMVGLPIILGGKHHANQAIVQIPGTALKLEGSILQQEFHTSHSLQKLLLLYIQARLTQVSQTAACNRQHKIEQRLARWLLSVYDCVSSHEIPLTQEFIANMLGTRRSGVTIAANILQEAGLIRYSRGKITILNQEQLENAACECYRLVQDEFIRLLGTKRG</sequence>
<evidence type="ECO:0000313" key="5">
    <source>
        <dbReference type="EMBL" id="ACB52154.1"/>
    </source>
</evidence>
<evidence type="ECO:0000259" key="4">
    <source>
        <dbReference type="PROSITE" id="PS51063"/>
    </source>
</evidence>
<dbReference type="STRING" id="43989.cce_2806"/>
<organism evidence="5 6">
    <name type="scientific">Crocosphaera subtropica (strain ATCC 51142 / BH68)</name>
    <name type="common">Cyanothece sp. (strain ATCC 51142)</name>
    <dbReference type="NCBI Taxonomy" id="43989"/>
    <lineage>
        <taxon>Bacteria</taxon>
        <taxon>Bacillati</taxon>
        <taxon>Cyanobacteriota</taxon>
        <taxon>Cyanophyceae</taxon>
        <taxon>Oscillatoriophycideae</taxon>
        <taxon>Chroococcales</taxon>
        <taxon>Aphanothecaceae</taxon>
        <taxon>Crocosphaera</taxon>
        <taxon>Crocosphaera subtropica</taxon>
    </lineage>
</organism>
<proteinExistence type="predicted"/>
<dbReference type="HOGENOM" id="CLU_077340_0_0_3"/>
<keyword evidence="1" id="KW-0805">Transcription regulation</keyword>
<gene>
    <name evidence="5" type="ordered locus">cce_2806</name>
</gene>
<dbReference type="Proteomes" id="UP000001203">
    <property type="component" value="Chromosome circular"/>
</dbReference>
<dbReference type="PROSITE" id="PS51063">
    <property type="entry name" value="HTH_CRP_2"/>
    <property type="match status" value="1"/>
</dbReference>
<dbReference type="eggNOG" id="COG0664">
    <property type="taxonomic scope" value="Bacteria"/>
</dbReference>
<name>B1WU92_CROS5</name>
<dbReference type="KEGG" id="cyt:cce_2806"/>
<reference evidence="5 6" key="1">
    <citation type="journal article" date="2008" name="Proc. Natl. Acad. Sci. U.S.A.">
        <title>The genome of Cyanothece 51142, a unicellular diazotrophic cyanobacterium important in the marine nitrogen cycle.</title>
        <authorList>
            <person name="Welsh E.A."/>
            <person name="Liberton M."/>
            <person name="Stoeckel J."/>
            <person name="Loh T."/>
            <person name="Elvitigala T."/>
            <person name="Wang C."/>
            <person name="Wollam A."/>
            <person name="Fulton R.S."/>
            <person name="Clifton S.W."/>
            <person name="Jacobs J.M."/>
            <person name="Aurora R."/>
            <person name="Ghosh B.K."/>
            <person name="Sherman L.A."/>
            <person name="Smith R.D."/>
            <person name="Wilson R.K."/>
            <person name="Pakrasi H.B."/>
        </authorList>
    </citation>
    <scope>NUCLEOTIDE SEQUENCE [LARGE SCALE GENOMIC DNA]</scope>
    <source>
        <strain evidence="6">ATCC 51142 / BH68</strain>
    </source>
</reference>